<proteinExistence type="predicted"/>
<sequence>MDKVHSNALYSDSNTIKSSLLNSNMTVINKSDPYNNGVSRDAWSFKHSSDLVSPPSDLVSLAWLQNGDILQITPLDGEVDGSDSAGSTIACQQGNEEIFDKSPPMRSDSLEPPNNHLPSIVSGSRFPVIDTSAQRPASVSGDRFHSSEPPRFSSSSTVAVGSHGLMKPNYSYTHLIFMAIESTPQKCMTVNQIYNWCESNFPFYKHAGVGWKNSLRHNLSINKSFKRLPRDSRGPGRGAFWTVEPRERASLLDAIKRNPWNFANVAAIGCRLSDSSNSTSSASALPVRRFGLANSAPGHLLRAEGLGRDNIEGIVNDTSAHIRLLYTGDGQVLATYDTPFFDLSEHDVTGSTDGTTVVSSDVPLSDHRYWASPSEDTVSPDGAASGVEWPAEEEEKYLDTLRLLNETGDITTKVKSPTTENLNENLVRSSEAKHEALESFISAHILDDTKLVTKQKRKSRLLPTRMSKCNECKENVSGCESCIAKRSEVLNSSYVRSALREYDLDISNMLDCDQEPGPAGGPLVRTAPTKNLKSVSPIADANDSNPDKCDKKPTNPETLIYLSDEVYVTPPPYIDHEYSHCQAQLRRPEENQLVNKFNDNYFSNRLTELMHLYPLLKAFVDSILLDSSVVYDTDGFDDGFSSPEHDIYSEEGFEGENHESMDSSSPEISDCEYAFCKRSSRRQHPGSMYCRARKTRLSRISSRGSRKRRGAKTMKLFSSLNSYPTRRSKRIIRAPRRPYDEFEKSQCYDYEFDDESGMIVDRREVDFGSRDRFNVIERYSQHSTNNHSDSDSENSEKFIDIETSRSRKHNYYRSLKHTHAQSHSGNINRYWSPNMDSYVSSDEHEENYLRTASTLQVSSSHPLNKHSQTNDLKSSLDVSDTWTSMKWSVEQKINKSSINCVNLENSHGSYEHERVIQKEYNEIQNCEEILEEPVIKRNEKTAVDAAHLLLEINHIQNYKQKSDCLNMDTGRDSSALASKETLISRV</sequence>
<keyword evidence="3" id="KW-0804">Transcription</keyword>
<dbReference type="GO" id="GO:0005634">
    <property type="term" value="C:nucleus"/>
    <property type="evidence" value="ECO:0007669"/>
    <property type="project" value="UniProtKB-SubCell"/>
</dbReference>
<dbReference type="InterPro" id="IPR030456">
    <property type="entry name" value="TF_fork_head_CS_2"/>
</dbReference>
<dbReference type="SUPFAM" id="SSF46785">
    <property type="entry name" value="Winged helix' DNA-binding domain"/>
    <property type="match status" value="1"/>
</dbReference>
<dbReference type="InterPro" id="IPR001766">
    <property type="entry name" value="Fork_head_dom"/>
</dbReference>
<dbReference type="STRING" id="6182.A0A4Z2D7P5"/>
<evidence type="ECO:0000256" key="2">
    <source>
        <dbReference type="ARBA" id="ARBA00023125"/>
    </source>
</evidence>
<dbReference type="CDD" id="cd00059">
    <property type="entry name" value="FH_FOX"/>
    <property type="match status" value="1"/>
</dbReference>
<evidence type="ECO:0000256" key="1">
    <source>
        <dbReference type="ARBA" id="ARBA00023015"/>
    </source>
</evidence>
<evidence type="ECO:0000256" key="6">
    <source>
        <dbReference type="SAM" id="MobiDB-lite"/>
    </source>
</evidence>
<dbReference type="Proteomes" id="UP000311919">
    <property type="component" value="Unassembled WGS sequence"/>
</dbReference>
<evidence type="ECO:0000259" key="7">
    <source>
        <dbReference type="PROSITE" id="PS50039"/>
    </source>
</evidence>
<feature type="compositionally biased region" description="Basic and acidic residues" evidence="6">
    <location>
        <begin position="545"/>
        <end position="554"/>
    </location>
</feature>
<dbReference type="InterPro" id="IPR036388">
    <property type="entry name" value="WH-like_DNA-bd_sf"/>
</dbReference>
<dbReference type="PROSITE" id="PS50039">
    <property type="entry name" value="FORK_HEAD_3"/>
    <property type="match status" value="1"/>
</dbReference>
<keyword evidence="1" id="KW-0805">Transcription regulation</keyword>
<dbReference type="GO" id="GO:0000978">
    <property type="term" value="F:RNA polymerase II cis-regulatory region sequence-specific DNA binding"/>
    <property type="evidence" value="ECO:0007669"/>
    <property type="project" value="TreeGrafter"/>
</dbReference>
<reference evidence="8 9" key="1">
    <citation type="submission" date="2019-03" db="EMBL/GenBank/DDBJ databases">
        <title>An improved genome assembly of the fluke Schistosoma japonicum.</title>
        <authorList>
            <person name="Hu W."/>
            <person name="Luo F."/>
            <person name="Yin M."/>
            <person name="Mo X."/>
            <person name="Sun C."/>
            <person name="Wu Q."/>
            <person name="Zhu B."/>
            <person name="Xiang M."/>
            <person name="Wang J."/>
            <person name="Wang Y."/>
            <person name="Zhang T."/>
            <person name="Xu B."/>
            <person name="Zheng H."/>
            <person name="Feng Z."/>
        </authorList>
    </citation>
    <scope>NUCLEOTIDE SEQUENCE [LARGE SCALE GENOMIC DNA]</scope>
    <source>
        <strain evidence="8">HuSjv2</strain>
        <tissue evidence="8">Worms</tissue>
    </source>
</reference>
<keyword evidence="2 5" id="KW-0238">DNA-binding</keyword>
<dbReference type="InterPro" id="IPR045912">
    <property type="entry name" value="FOXJ2/3-like"/>
</dbReference>
<feature type="region of interest" description="Disordered" evidence="6">
    <location>
        <begin position="98"/>
        <end position="158"/>
    </location>
</feature>
<evidence type="ECO:0000313" key="8">
    <source>
        <dbReference type="EMBL" id="TNN12494.1"/>
    </source>
</evidence>
<dbReference type="SMART" id="SM00339">
    <property type="entry name" value="FH"/>
    <property type="match status" value="1"/>
</dbReference>
<comment type="caution">
    <text evidence="8">The sequence shown here is derived from an EMBL/GenBank/DDBJ whole genome shotgun (WGS) entry which is preliminary data.</text>
</comment>
<dbReference type="InterPro" id="IPR036390">
    <property type="entry name" value="WH_DNA-bd_sf"/>
</dbReference>
<dbReference type="AlphaFoldDB" id="A0A4Z2D7P5"/>
<dbReference type="PRINTS" id="PR00053">
    <property type="entry name" value="FORKHEAD"/>
</dbReference>
<evidence type="ECO:0000256" key="3">
    <source>
        <dbReference type="ARBA" id="ARBA00023163"/>
    </source>
</evidence>
<gene>
    <name evidence="8" type="ORF">EWB00_003674</name>
</gene>
<feature type="domain" description="Fork-head" evidence="7">
    <location>
        <begin position="167"/>
        <end position="253"/>
    </location>
</feature>
<evidence type="ECO:0000313" key="9">
    <source>
        <dbReference type="Proteomes" id="UP000311919"/>
    </source>
</evidence>
<dbReference type="PANTHER" id="PTHR46078">
    <property type="entry name" value="FORKHEAD BOX PROTEIN J2 FAMILY MEMBER"/>
    <property type="match status" value="1"/>
</dbReference>
<feature type="region of interest" description="Disordered" evidence="6">
    <location>
        <begin position="535"/>
        <end position="555"/>
    </location>
</feature>
<dbReference type="PROSITE" id="PS00658">
    <property type="entry name" value="FORK_HEAD_2"/>
    <property type="match status" value="1"/>
</dbReference>
<organism evidence="8 9">
    <name type="scientific">Schistosoma japonicum</name>
    <name type="common">Blood fluke</name>
    <dbReference type="NCBI Taxonomy" id="6182"/>
    <lineage>
        <taxon>Eukaryota</taxon>
        <taxon>Metazoa</taxon>
        <taxon>Spiralia</taxon>
        <taxon>Lophotrochozoa</taxon>
        <taxon>Platyhelminthes</taxon>
        <taxon>Trematoda</taxon>
        <taxon>Digenea</taxon>
        <taxon>Strigeidida</taxon>
        <taxon>Schistosomatoidea</taxon>
        <taxon>Schistosomatidae</taxon>
        <taxon>Schistosoma</taxon>
    </lineage>
</organism>
<evidence type="ECO:0000256" key="5">
    <source>
        <dbReference type="PROSITE-ProRule" id="PRU00089"/>
    </source>
</evidence>
<dbReference type="PANTHER" id="PTHR46078:SF2">
    <property type="entry name" value="FORK-HEAD DOMAIN-CONTAINING PROTEIN"/>
    <property type="match status" value="1"/>
</dbReference>
<name>A0A4Z2D7P5_SCHJA</name>
<keyword evidence="9" id="KW-1185">Reference proteome</keyword>
<dbReference type="Pfam" id="PF00250">
    <property type="entry name" value="Forkhead"/>
    <property type="match status" value="1"/>
</dbReference>
<protein>
    <submittedName>
        <fullName evidence="8">Forkhead box protein I2</fullName>
    </submittedName>
</protein>
<evidence type="ECO:0000256" key="4">
    <source>
        <dbReference type="ARBA" id="ARBA00023242"/>
    </source>
</evidence>
<dbReference type="EMBL" id="SKCS01000222">
    <property type="protein sequence ID" value="TNN12494.1"/>
    <property type="molecule type" value="Genomic_DNA"/>
</dbReference>
<dbReference type="Gene3D" id="1.10.10.10">
    <property type="entry name" value="Winged helix-like DNA-binding domain superfamily/Winged helix DNA-binding domain"/>
    <property type="match status" value="1"/>
</dbReference>
<accession>A0A4Z2D7P5</accession>
<dbReference type="GO" id="GO:0000981">
    <property type="term" value="F:DNA-binding transcription factor activity, RNA polymerase II-specific"/>
    <property type="evidence" value="ECO:0007669"/>
    <property type="project" value="TreeGrafter"/>
</dbReference>
<dbReference type="OrthoDB" id="5954824at2759"/>
<comment type="subcellular location">
    <subcellularLocation>
        <location evidence="5">Nucleus</location>
    </subcellularLocation>
</comment>
<keyword evidence="4 5" id="KW-0539">Nucleus</keyword>
<feature type="DNA-binding region" description="Fork-head" evidence="5">
    <location>
        <begin position="167"/>
        <end position="253"/>
    </location>
</feature>